<dbReference type="RefSeq" id="WP_010988994.1">
    <property type="nucleotide sequence ID" value="NZ_CP014051.2"/>
</dbReference>
<organism evidence="1 2">
    <name type="scientific">Salmonella enterica</name>
    <name type="common">Salmonella choleraesuis</name>
    <dbReference type="NCBI Taxonomy" id="28901"/>
    <lineage>
        <taxon>Bacteria</taxon>
        <taxon>Pseudomonadati</taxon>
        <taxon>Pseudomonadota</taxon>
        <taxon>Gammaproteobacteria</taxon>
        <taxon>Enterobacterales</taxon>
        <taxon>Enterobacteriaceae</taxon>
        <taxon>Salmonella</taxon>
    </lineage>
</organism>
<gene>
    <name evidence="1" type="ORF">AL463_23100</name>
</gene>
<evidence type="ECO:0008006" key="3">
    <source>
        <dbReference type="Google" id="ProtNLM"/>
    </source>
</evidence>
<accession>A0A3F3AWN5</accession>
<sequence length="132" mass="14799">MWMRVFVIQELNMKSVIMALFLVPGLFMASAVAKQPESAAVYSPGRGVLCDQYFCADSTGISFVLTKHYAGSVQLKKLKSMGDFDRTAFTFSNGIFCDVKERLCRQDRYFGNDGKRSGVVNQHFTKILFGSK</sequence>
<reference evidence="2" key="1">
    <citation type="submission" date="2015-12" db="EMBL/GenBank/DDBJ databases">
        <title>FDA database for Regulatory Grade Microbial Sequences (FDA-ARGOS): Supporting development and validation of Infectious Disease Dx tests.</title>
        <authorList>
            <person name="Pirone C."/>
            <person name="Hoffmann M."/>
            <person name="Muruvanda T."/>
            <person name="Allard M."/>
            <person name="Evans P."/>
            <person name="Tallon L."/>
            <person name="Sadzewicz L."/>
            <person name="Sengamalay N."/>
            <person name="Ott S."/>
            <person name="Godinez A."/>
            <person name="Nagaraj S."/>
            <person name="Nadendla S."/>
            <person name="Sichtig H."/>
        </authorList>
    </citation>
    <scope>NUCLEOTIDE SEQUENCE [LARGE SCALE GENOMIC DNA]</scope>
    <source>
        <strain evidence="2">LT2</strain>
    </source>
</reference>
<evidence type="ECO:0000313" key="2">
    <source>
        <dbReference type="Proteomes" id="UP000055793"/>
    </source>
</evidence>
<dbReference type="AlphaFoldDB" id="A0A3F3AWN5"/>
<dbReference type="EMBL" id="CP014051">
    <property type="protein sequence ID" value="AMG28540.2"/>
    <property type="molecule type" value="Genomic_DNA"/>
</dbReference>
<name>A0A3F3AWN5_SALER</name>
<proteinExistence type="predicted"/>
<dbReference type="Pfam" id="PF05666">
    <property type="entry name" value="YcgJ"/>
    <property type="match status" value="1"/>
</dbReference>
<dbReference type="InterPro" id="IPR008617">
    <property type="entry name" value="Uncharacterised_YcgJ"/>
</dbReference>
<dbReference type="Proteomes" id="UP000055793">
    <property type="component" value="Chromosome"/>
</dbReference>
<protein>
    <recommendedName>
        <fullName evidence="3">Fels-1 Propage domain-containing protein</fullName>
    </recommendedName>
</protein>
<evidence type="ECO:0000313" key="1">
    <source>
        <dbReference type="EMBL" id="AMG28540.2"/>
    </source>
</evidence>